<comment type="similarity">
    <text evidence="5 16">Belongs to the D-alanine--D-alanine ligase family.</text>
</comment>
<comment type="pathway">
    <text evidence="16">Cell wall biogenesis; peptidoglycan biosynthesis.</text>
</comment>
<keyword evidence="11 16" id="KW-0133">Cell shape</keyword>
<dbReference type="PIRSF" id="PIRSF039102">
    <property type="entry name" value="Ddl/VanB"/>
    <property type="match status" value="1"/>
</dbReference>
<dbReference type="NCBIfam" id="NF002378">
    <property type="entry name" value="PRK01372.1"/>
    <property type="match status" value="1"/>
</dbReference>
<dbReference type="InterPro" id="IPR005905">
    <property type="entry name" value="D_ala_D_ala"/>
</dbReference>
<dbReference type="Pfam" id="PF07478">
    <property type="entry name" value="Dala_Dala_lig_C"/>
    <property type="match status" value="1"/>
</dbReference>
<evidence type="ECO:0000256" key="1">
    <source>
        <dbReference type="ARBA" id="ARBA00001936"/>
    </source>
</evidence>
<dbReference type="PROSITE" id="PS00844">
    <property type="entry name" value="DALA_DALA_LIGASE_2"/>
    <property type="match status" value="1"/>
</dbReference>
<dbReference type="Pfam" id="PF01820">
    <property type="entry name" value="Dala_Dala_lig_N"/>
    <property type="match status" value="1"/>
</dbReference>
<evidence type="ECO:0000256" key="8">
    <source>
        <dbReference type="ARBA" id="ARBA00022598"/>
    </source>
</evidence>
<dbReference type="Gene3D" id="3.40.50.20">
    <property type="match status" value="1"/>
</dbReference>
<keyword evidence="20" id="KW-1185">Reference proteome</keyword>
<dbReference type="InterPro" id="IPR000291">
    <property type="entry name" value="D-Ala_lig_Van_CS"/>
</dbReference>
<dbReference type="SUPFAM" id="SSF56059">
    <property type="entry name" value="Glutathione synthetase ATP-binding domain-like"/>
    <property type="match status" value="1"/>
</dbReference>
<evidence type="ECO:0000256" key="4">
    <source>
        <dbReference type="ARBA" id="ARBA00004496"/>
    </source>
</evidence>
<comment type="function">
    <text evidence="3 16">Cell wall formation.</text>
</comment>
<keyword evidence="13" id="KW-0464">Manganese</keyword>
<name>A0ABM6FD12_9BURK</name>
<evidence type="ECO:0000256" key="9">
    <source>
        <dbReference type="ARBA" id="ARBA00022741"/>
    </source>
</evidence>
<evidence type="ECO:0000313" key="20">
    <source>
        <dbReference type="Proteomes" id="UP000177515"/>
    </source>
</evidence>
<comment type="cofactor">
    <cofactor evidence="1">
        <name>Mn(2+)</name>
        <dbReference type="ChEBI" id="CHEBI:29035"/>
    </cofactor>
</comment>
<dbReference type="InterPro" id="IPR011761">
    <property type="entry name" value="ATP-grasp"/>
</dbReference>
<dbReference type="PANTHER" id="PTHR23132">
    <property type="entry name" value="D-ALANINE--D-ALANINE LIGASE"/>
    <property type="match status" value="1"/>
</dbReference>
<dbReference type="InterPro" id="IPR013815">
    <property type="entry name" value="ATP_grasp_subdomain_1"/>
</dbReference>
<dbReference type="SUPFAM" id="SSF52440">
    <property type="entry name" value="PreATP-grasp domain"/>
    <property type="match status" value="1"/>
</dbReference>
<evidence type="ECO:0000256" key="5">
    <source>
        <dbReference type="ARBA" id="ARBA00010871"/>
    </source>
</evidence>
<dbReference type="EMBL" id="CP017755">
    <property type="protein sequence ID" value="AOZ09613.1"/>
    <property type="molecule type" value="Genomic_DNA"/>
</dbReference>
<evidence type="ECO:0000259" key="18">
    <source>
        <dbReference type="PROSITE" id="PS50975"/>
    </source>
</evidence>
<dbReference type="RefSeq" id="WP_071072194.1">
    <property type="nucleotide sequence ID" value="NZ_CP017755.1"/>
</dbReference>
<gene>
    <name evidence="16" type="primary">ddl</name>
    <name evidence="19" type="ORF">BKK80_28225</name>
</gene>
<evidence type="ECO:0000313" key="19">
    <source>
        <dbReference type="EMBL" id="AOZ09613.1"/>
    </source>
</evidence>
<dbReference type="InterPro" id="IPR011095">
    <property type="entry name" value="Dala_Dala_lig_C"/>
</dbReference>
<accession>A0ABM6FD12</accession>
<evidence type="ECO:0000256" key="14">
    <source>
        <dbReference type="ARBA" id="ARBA00023316"/>
    </source>
</evidence>
<dbReference type="NCBIfam" id="NF002528">
    <property type="entry name" value="PRK01966.1-4"/>
    <property type="match status" value="1"/>
</dbReference>
<dbReference type="NCBIfam" id="TIGR01205">
    <property type="entry name" value="D_ala_D_alaTIGR"/>
    <property type="match status" value="1"/>
</dbReference>
<evidence type="ECO:0000256" key="13">
    <source>
        <dbReference type="ARBA" id="ARBA00023211"/>
    </source>
</evidence>
<evidence type="ECO:0000256" key="17">
    <source>
        <dbReference type="PROSITE-ProRule" id="PRU00409"/>
    </source>
</evidence>
<evidence type="ECO:0000256" key="3">
    <source>
        <dbReference type="ARBA" id="ARBA00003921"/>
    </source>
</evidence>
<evidence type="ECO:0000256" key="11">
    <source>
        <dbReference type="ARBA" id="ARBA00022960"/>
    </source>
</evidence>
<comment type="subcellular location">
    <subcellularLocation>
        <location evidence="4 16">Cytoplasm</location>
    </subcellularLocation>
</comment>
<dbReference type="EC" id="6.3.2.4" evidence="6 16"/>
<dbReference type="Gene3D" id="3.30.1490.20">
    <property type="entry name" value="ATP-grasp fold, A domain"/>
    <property type="match status" value="1"/>
</dbReference>
<proteinExistence type="inferred from homology"/>
<sequence>MPDSKLKVAVLFGGTSEEREVSIASGAQVIQALRSAGHHVLAVETSRGLLSDEDEVRLLSAKVDEAPPASDALAVLRSAETSLIRTPALADVDVVFLALHGGTGEDGTVQAMLDLAGMAYTGSGHLASAIAMDKDMSKRLFVAAGVATPRWHMVPCPPETVTRDLGYPLVVKPNRQGSTVGLSIVRSPDALDAAIQHAARFDREVMLEQFIAGRELTVGVLGDQALAVGEILIEPQAVFDYRAKYQPGAVREIFPADLPDAITAAAQDAALRVHRALKLDGYSRTDFRLDAQGRLWCLEVNSLPGMTATSLLPQSAAASGVSFAELCERICRAGIARRRG</sequence>
<dbReference type="PROSITE" id="PS00843">
    <property type="entry name" value="DALA_DALA_LIGASE_1"/>
    <property type="match status" value="1"/>
</dbReference>
<evidence type="ECO:0000256" key="16">
    <source>
        <dbReference type="HAMAP-Rule" id="MF_00047"/>
    </source>
</evidence>
<reference evidence="19 20" key="1">
    <citation type="submission" date="2016-10" db="EMBL/GenBank/DDBJ databases">
        <title>Complete genome sequences of three Cupriavidus strains isolated from various Malaysian environments.</title>
        <authorList>
            <person name="Abdullah A.A.-A."/>
            <person name="Shafie N.A.H."/>
            <person name="Lau N.S."/>
        </authorList>
    </citation>
    <scope>NUCLEOTIDE SEQUENCE [LARGE SCALE GENOMIC DNA]</scope>
    <source>
        <strain evidence="19 20">USMAA1020</strain>
    </source>
</reference>
<keyword evidence="10 17" id="KW-0067">ATP-binding</keyword>
<dbReference type="Proteomes" id="UP000177515">
    <property type="component" value="Chromosome 2"/>
</dbReference>
<evidence type="ECO:0000256" key="15">
    <source>
        <dbReference type="ARBA" id="ARBA00047614"/>
    </source>
</evidence>
<keyword evidence="12 16" id="KW-0573">Peptidoglycan synthesis</keyword>
<keyword evidence="7 16" id="KW-0963">Cytoplasm</keyword>
<protein>
    <recommendedName>
        <fullName evidence="6 16">D-alanine--D-alanine ligase</fullName>
        <ecNumber evidence="6 16">6.3.2.4</ecNumber>
    </recommendedName>
    <alternativeName>
        <fullName evidence="16">D-Ala-D-Ala ligase</fullName>
    </alternativeName>
    <alternativeName>
        <fullName evidence="16">D-alanylalanine synthetase</fullName>
    </alternativeName>
</protein>
<feature type="domain" description="ATP-grasp" evidence="18">
    <location>
        <begin position="138"/>
        <end position="332"/>
    </location>
</feature>
<comment type="catalytic activity">
    <reaction evidence="15 16">
        <text>2 D-alanine + ATP = D-alanyl-D-alanine + ADP + phosphate + H(+)</text>
        <dbReference type="Rhea" id="RHEA:11224"/>
        <dbReference type="ChEBI" id="CHEBI:15378"/>
        <dbReference type="ChEBI" id="CHEBI:30616"/>
        <dbReference type="ChEBI" id="CHEBI:43474"/>
        <dbReference type="ChEBI" id="CHEBI:57416"/>
        <dbReference type="ChEBI" id="CHEBI:57822"/>
        <dbReference type="ChEBI" id="CHEBI:456216"/>
        <dbReference type="EC" id="6.3.2.4"/>
    </reaction>
</comment>
<keyword evidence="14 16" id="KW-0961">Cell wall biogenesis/degradation</keyword>
<evidence type="ECO:0000256" key="6">
    <source>
        <dbReference type="ARBA" id="ARBA00012216"/>
    </source>
</evidence>
<dbReference type="PANTHER" id="PTHR23132:SF23">
    <property type="entry name" value="D-ALANINE--D-ALANINE LIGASE B"/>
    <property type="match status" value="1"/>
</dbReference>
<dbReference type="HAMAP" id="MF_00047">
    <property type="entry name" value="Dala_Dala_lig"/>
    <property type="match status" value="1"/>
</dbReference>
<evidence type="ECO:0000256" key="10">
    <source>
        <dbReference type="ARBA" id="ARBA00022840"/>
    </source>
</evidence>
<comment type="cofactor">
    <cofactor evidence="2">
        <name>Mg(2+)</name>
        <dbReference type="ChEBI" id="CHEBI:18420"/>
    </cofactor>
</comment>
<dbReference type="GO" id="GO:0016874">
    <property type="term" value="F:ligase activity"/>
    <property type="evidence" value="ECO:0007669"/>
    <property type="project" value="UniProtKB-KW"/>
</dbReference>
<dbReference type="Gene3D" id="3.30.470.20">
    <property type="entry name" value="ATP-grasp fold, B domain"/>
    <property type="match status" value="1"/>
</dbReference>
<evidence type="ECO:0000256" key="2">
    <source>
        <dbReference type="ARBA" id="ARBA00001946"/>
    </source>
</evidence>
<dbReference type="InterPro" id="IPR011127">
    <property type="entry name" value="Dala_Dala_lig_N"/>
</dbReference>
<dbReference type="InterPro" id="IPR016185">
    <property type="entry name" value="PreATP-grasp_dom_sf"/>
</dbReference>
<keyword evidence="8 16" id="KW-0436">Ligase</keyword>
<dbReference type="PROSITE" id="PS50975">
    <property type="entry name" value="ATP_GRASP"/>
    <property type="match status" value="1"/>
</dbReference>
<evidence type="ECO:0000256" key="7">
    <source>
        <dbReference type="ARBA" id="ARBA00022490"/>
    </source>
</evidence>
<keyword evidence="9 17" id="KW-0547">Nucleotide-binding</keyword>
<organism evidence="19 20">
    <name type="scientific">Cupriavidus malaysiensis</name>
    <dbReference type="NCBI Taxonomy" id="367825"/>
    <lineage>
        <taxon>Bacteria</taxon>
        <taxon>Pseudomonadati</taxon>
        <taxon>Pseudomonadota</taxon>
        <taxon>Betaproteobacteria</taxon>
        <taxon>Burkholderiales</taxon>
        <taxon>Burkholderiaceae</taxon>
        <taxon>Cupriavidus</taxon>
    </lineage>
</organism>
<evidence type="ECO:0000256" key="12">
    <source>
        <dbReference type="ARBA" id="ARBA00022984"/>
    </source>
</evidence>